<proteinExistence type="predicted"/>
<organism evidence="2 3">
    <name type="scientific">Turnera subulata</name>
    <dbReference type="NCBI Taxonomy" id="218843"/>
    <lineage>
        <taxon>Eukaryota</taxon>
        <taxon>Viridiplantae</taxon>
        <taxon>Streptophyta</taxon>
        <taxon>Embryophyta</taxon>
        <taxon>Tracheophyta</taxon>
        <taxon>Spermatophyta</taxon>
        <taxon>Magnoliopsida</taxon>
        <taxon>eudicotyledons</taxon>
        <taxon>Gunneridae</taxon>
        <taxon>Pentapetalae</taxon>
        <taxon>rosids</taxon>
        <taxon>fabids</taxon>
        <taxon>Malpighiales</taxon>
        <taxon>Passifloraceae</taxon>
        <taxon>Turnera</taxon>
    </lineage>
</organism>
<comment type="caution">
    <text evidence="2">The sequence shown here is derived from an EMBL/GenBank/DDBJ whole genome shotgun (WGS) entry which is preliminary data.</text>
</comment>
<feature type="region of interest" description="Disordered" evidence="1">
    <location>
        <begin position="1"/>
        <end position="71"/>
    </location>
</feature>
<dbReference type="OrthoDB" id="1104553at2759"/>
<dbReference type="EMBL" id="JAKUCV010004151">
    <property type="protein sequence ID" value="KAJ4836335.1"/>
    <property type="molecule type" value="Genomic_DNA"/>
</dbReference>
<protein>
    <submittedName>
        <fullName evidence="2">Uncharacterized protein</fullName>
    </submittedName>
</protein>
<feature type="compositionally biased region" description="Basic and acidic residues" evidence="1">
    <location>
        <begin position="218"/>
        <end position="238"/>
    </location>
</feature>
<feature type="region of interest" description="Disordered" evidence="1">
    <location>
        <begin position="218"/>
        <end position="243"/>
    </location>
</feature>
<dbReference type="InterPro" id="IPR044678">
    <property type="entry name" value="COR27/28"/>
</dbReference>
<dbReference type="GO" id="GO:0042752">
    <property type="term" value="P:regulation of circadian rhythm"/>
    <property type="evidence" value="ECO:0007669"/>
    <property type="project" value="InterPro"/>
</dbReference>
<dbReference type="AlphaFoldDB" id="A0A9Q0FRG7"/>
<evidence type="ECO:0000256" key="1">
    <source>
        <dbReference type="SAM" id="MobiDB-lite"/>
    </source>
</evidence>
<name>A0A9Q0FRG7_9ROSI</name>
<evidence type="ECO:0000313" key="2">
    <source>
        <dbReference type="EMBL" id="KAJ4836335.1"/>
    </source>
</evidence>
<evidence type="ECO:0000313" key="3">
    <source>
        <dbReference type="Proteomes" id="UP001141552"/>
    </source>
</evidence>
<dbReference type="Proteomes" id="UP001141552">
    <property type="component" value="Unassembled WGS sequence"/>
</dbReference>
<dbReference type="PANTHER" id="PTHR33676">
    <property type="entry name" value="COLD REGULATED PROTEIN 27"/>
    <property type="match status" value="1"/>
</dbReference>
<gene>
    <name evidence="2" type="ORF">Tsubulata_007296</name>
</gene>
<dbReference type="GO" id="GO:0009409">
    <property type="term" value="P:response to cold"/>
    <property type="evidence" value="ECO:0007669"/>
    <property type="project" value="InterPro"/>
</dbReference>
<accession>A0A9Q0FRG7</accession>
<sequence>MRGSGPIRGRGNAMEEDLGRNILSPSPDRQVMGGCASELARTNSDASGLTVDRSKDSSQAHNADARPGTSTAWTDEKHGLYLESLETSFVNQLQHFIGLRGCRQEIAPGLHSYQELSANGCGNSDQFMVLQDGCWQKVKFSRKEPLLDSTADSYSIPSNPQICYFASSGRQHNSASHYLQNQNSSCSKRVRNSTVFYELASSSEHRPECRPLHESFADNNREASDQNFVDEDKGERSRCLPGPKRLKMIGADATDNDQVVPFGKSNTRDVSPRIQTFGGIEKAGGSRIAGRNPG</sequence>
<reference evidence="2" key="1">
    <citation type="submission" date="2022-02" db="EMBL/GenBank/DDBJ databases">
        <authorList>
            <person name="Henning P.M."/>
            <person name="McCubbin A.G."/>
            <person name="Shore J.S."/>
        </authorList>
    </citation>
    <scope>NUCLEOTIDE SEQUENCE</scope>
    <source>
        <strain evidence="2">F60SS</strain>
        <tissue evidence="2">Leaves</tissue>
    </source>
</reference>
<dbReference type="PANTHER" id="PTHR33676:SF17">
    <property type="entry name" value="COLD-REGULATED PROTEIN 28"/>
    <property type="match status" value="1"/>
</dbReference>
<keyword evidence="3" id="KW-1185">Reference proteome</keyword>
<reference evidence="2" key="2">
    <citation type="journal article" date="2023" name="Plants (Basel)">
        <title>Annotation of the Turnera subulata (Passifloraceae) Draft Genome Reveals the S-Locus Evolved after the Divergence of Turneroideae from Passifloroideae in a Stepwise Manner.</title>
        <authorList>
            <person name="Henning P.M."/>
            <person name="Roalson E.H."/>
            <person name="Mir W."/>
            <person name="McCubbin A.G."/>
            <person name="Shore J.S."/>
        </authorList>
    </citation>
    <scope>NUCLEOTIDE SEQUENCE</scope>
    <source>
        <strain evidence="2">F60SS</strain>
    </source>
</reference>